<name>A0A0F9EP11_9ZZZZ</name>
<protein>
    <recommendedName>
        <fullName evidence="3">Portal protein</fullName>
    </recommendedName>
</protein>
<dbReference type="EMBL" id="LAZR01024255">
    <property type="protein sequence ID" value="KKL75764.1"/>
    <property type="molecule type" value="Genomic_DNA"/>
</dbReference>
<dbReference type="Pfam" id="PF23899">
    <property type="entry name" value="SU10_portal"/>
    <property type="match status" value="1"/>
</dbReference>
<reference evidence="2" key="1">
    <citation type="journal article" date="2015" name="Nature">
        <title>Complex archaea that bridge the gap between prokaryotes and eukaryotes.</title>
        <authorList>
            <person name="Spang A."/>
            <person name="Saw J.H."/>
            <person name="Jorgensen S.L."/>
            <person name="Zaremba-Niedzwiedzka K."/>
            <person name="Martijn J."/>
            <person name="Lind A.E."/>
            <person name="van Eijk R."/>
            <person name="Schleper C."/>
            <person name="Guy L."/>
            <person name="Ettema T.J."/>
        </authorList>
    </citation>
    <scope>NUCLEOTIDE SEQUENCE</scope>
</reference>
<dbReference type="InterPro" id="IPR056909">
    <property type="entry name" value="SU10_portal"/>
</dbReference>
<feature type="region of interest" description="Disordered" evidence="1">
    <location>
        <begin position="620"/>
        <end position="646"/>
    </location>
</feature>
<accession>A0A0F9EP11</accession>
<proteinExistence type="predicted"/>
<evidence type="ECO:0000313" key="2">
    <source>
        <dbReference type="EMBL" id="KKL75764.1"/>
    </source>
</evidence>
<organism evidence="2">
    <name type="scientific">marine sediment metagenome</name>
    <dbReference type="NCBI Taxonomy" id="412755"/>
    <lineage>
        <taxon>unclassified sequences</taxon>
        <taxon>metagenomes</taxon>
        <taxon>ecological metagenomes</taxon>
    </lineage>
</organism>
<sequence length="646" mass="73061">MPSLTLDISPKSDLSRRILDGVRGRVQASKRKYQDRHAKWREAEDRVLAYIPERDIDALRRLDRDQGGNPKYTTIQIPYSYAVLMTAHTYWTTVFMSRSPVLQFTGRHGEGQQKIQALEALMDYQVQVGEMLVPWYIWLNDVGKYGAGVLGIYWDERFSMVSEIVEKEELLLGAIPTGRMKKIRRTKRVTGYVGNTTYNVRPYDFLPDARVPLHRFQQGEYCAVYNEIGWNTVLKRRELGLYTNIDLARRFSRKTSQREESGSQLILPDSDLFANFELDDTSKAPRGADILPIYECVIELVPDLWGLGKSKLPEKWVFTVTAGFGVVIGAQPLGAFHDKFPFVVMELEPEGYALTSRGLPEILKPVEDTANWLLNSHFYNVRKTLNDQFVGDPSRIVMKDFNSDEPGRMIRLKPSAYGTDVRTVLQQLPVTDVTRSHIVDMDKMFEIGARASGVHDQLMGVLGQGGRKTATEVRTSSTFGINRLKTNSEFFSAMGWGPMSQMMVQNSQQYYDKEMKFRIVGDLVEEAGPGFVDVSQDLLQGFYDFVPVDGTLPIDRFAQANLWRELLGQMRNFPQIMEQYDVGRIFAWVAQLAGLKNINQFKVQVRGDEQLSREAERGNNVALGGGASSGPDLTIVPEPGQVSGLG</sequence>
<feature type="non-terminal residue" evidence="2">
    <location>
        <position position="646"/>
    </location>
</feature>
<dbReference type="AlphaFoldDB" id="A0A0F9EP11"/>
<evidence type="ECO:0008006" key="3">
    <source>
        <dbReference type="Google" id="ProtNLM"/>
    </source>
</evidence>
<comment type="caution">
    <text evidence="2">The sequence shown here is derived from an EMBL/GenBank/DDBJ whole genome shotgun (WGS) entry which is preliminary data.</text>
</comment>
<evidence type="ECO:0000256" key="1">
    <source>
        <dbReference type="SAM" id="MobiDB-lite"/>
    </source>
</evidence>
<gene>
    <name evidence="2" type="ORF">LCGC14_2051620</name>
</gene>